<dbReference type="Gene3D" id="2.60.40.10">
    <property type="entry name" value="Immunoglobulins"/>
    <property type="match status" value="7"/>
</dbReference>
<evidence type="ECO:0000256" key="3">
    <source>
        <dbReference type="SAM" id="SignalP"/>
    </source>
</evidence>
<keyword evidence="2" id="KW-0677">Repeat</keyword>
<dbReference type="Pfam" id="PF20009">
    <property type="entry name" value="GEVED"/>
    <property type="match status" value="2"/>
</dbReference>
<feature type="domain" description="Fibronectin type-III" evidence="4">
    <location>
        <begin position="1432"/>
        <end position="1527"/>
    </location>
</feature>
<feature type="chain" id="PRO_5035181887" description="Fibronectin type-III domain-containing protein" evidence="3">
    <location>
        <begin position="20"/>
        <end position="2212"/>
    </location>
</feature>
<feature type="domain" description="Fibronectin type-III" evidence="4">
    <location>
        <begin position="892"/>
        <end position="985"/>
    </location>
</feature>
<dbReference type="PROSITE" id="PS50853">
    <property type="entry name" value="FN3"/>
    <property type="match status" value="7"/>
</dbReference>
<keyword evidence="6" id="KW-1185">Reference proteome</keyword>
<dbReference type="Pfam" id="PF13583">
    <property type="entry name" value="Reprolysin_4"/>
    <property type="match status" value="1"/>
</dbReference>
<protein>
    <recommendedName>
        <fullName evidence="4">Fibronectin type-III domain-containing protein</fullName>
    </recommendedName>
</protein>
<evidence type="ECO:0000313" key="5">
    <source>
        <dbReference type="EMBL" id="NRS93869.1"/>
    </source>
</evidence>
<organism evidence="5 6">
    <name type="scientific">Frigoriflavimonas asaccharolytica</name>
    <dbReference type="NCBI Taxonomy" id="2735899"/>
    <lineage>
        <taxon>Bacteria</taxon>
        <taxon>Pseudomonadati</taxon>
        <taxon>Bacteroidota</taxon>
        <taxon>Flavobacteriia</taxon>
        <taxon>Flavobacteriales</taxon>
        <taxon>Weeksellaceae</taxon>
        <taxon>Frigoriflavimonas</taxon>
    </lineage>
</organism>
<feature type="domain" description="Fibronectin type-III" evidence="4">
    <location>
        <begin position="1888"/>
        <end position="1973"/>
    </location>
</feature>
<dbReference type="PANTHER" id="PTHR46708:SF2">
    <property type="entry name" value="FIBRONECTIN TYPE-III DOMAIN-CONTAINING PROTEIN"/>
    <property type="match status" value="1"/>
</dbReference>
<dbReference type="InterPro" id="IPR045474">
    <property type="entry name" value="GEVED"/>
</dbReference>
<feature type="signal peptide" evidence="3">
    <location>
        <begin position="1"/>
        <end position="19"/>
    </location>
</feature>
<dbReference type="EMBL" id="JABSNO010000030">
    <property type="protein sequence ID" value="NRS93869.1"/>
    <property type="molecule type" value="Genomic_DNA"/>
</dbReference>
<sequence>MKKLFTLFILLCTFSISFGQWGSSTAQGEKVSNGSSRDQYYTLDINQLKNQLSKAQTPGQYSKPVEISIPVLGSGVETFEIYSLPVVVPELASKYQLGSYVGVAKNDKNKYIRFSLAPGDFQSMIIINGVSQFIEPLNKSKSLYRVFPKTINTGKKSFICSTEENTDAQKQIKDLAALGNSFGKSGASDFSKSSDKKYRTLRLAMSVTAEYTNSFGGVTQALTAVNATLTRVNGVFEKDFGLHMNLQNYPALIYTNTATDPYSPAAQMNLWNNQLQQTLTSVVGDANYDIGHLFGASGGGGNAGCIGCICIAPTGPTNNGKGSGITSPGSGLPQGDTFDIDYVAHEIGHQLGGNHTFSNALEGTGVNMEPGSGSTIMGYAGITGPTTDVQANSDPYFHAASISQIQTNLISKTCDIETSVTNNPPVFTALPAYNIPKGTAFVLTGSATDPENDPMTFTWEQVNSATTTTNNSNIGNLTNGPSFRSVLPTTGGNVRYFPRLSSVLAGVLNNSNNLWEAVPTVARTMQFALTARDNSPAFNQQQTQNTVQNITVGNDGPFTVTSTTGSNNAAVPITWNVVNTAAAPYNVANVKIDYTINNGASWVTLIASTPNDGTEAVTFTGLTSGSSAIVRVSAVDNVFYAVKTINIVTSTACNTNPPVGIVVTAIAQTTATVSWTSDPTATYILRYRIVGSPTWTTINPSTTPANLVGLTGSSQYEVQIATICLGVTGSFSPSTNFATPGLVYCIPTGGTSSTTYYLNNITTTLGITNLAYTASSYSAYVDNSANTFISIPGGIVNVSLGSAGGSTYYFYVWIDWNNDGDFLDAGETILATTTYTSTGAAVINVPAAQAAGNYRVRFSTSFIGTNTSCGPGAWGNYVDYTLIVGPAPTCLSPTNPVASAVSTTTATISWTASTSVPANGYEYFISTTNVAPTATTIPTGTSATTSVNLTGLALNTTYYFWVRAVCSATDSSYWTSGGSFLTTQIPATIPYIQPFTGPNDFVFVNGTQSNKWSYGAAAGNPANSIYISDNNGLANSYSGTTTIVHAYRDIIVPTGTTNATFLFDWKAVGEGTSDLFKVWLVPTSFNPVAGTQITAGAGKIQVGGNFNLQSTWQTYFNPTLNLSTFAGATVRIVYEWRNDSFGFTNTPAAIDNINLIIPTCQVPTNLSVTAITAVSATLNWTAAVPVPANGYQYYVSTSNVPPTATTVPTGTTTATTAPLTGLSPTTIYYYWVRSACSTTSQSLWFPGGNFTTGQIPTTIPYTQPFTGPNDWVFINGTQNNKWVYGSATGNPANSIYISNDNGATNSYSTTSSVVQAYRDFIVPAGSNLATFFYDWKAVGESSFDYFRVWLVPVSFTPTAGTQITAGTGRIQVGGNLNQQAAWQTNFNPTLNISSFAGQTMRLVFEWRNDTSVFNDPPVAIDNINLLIPTCQVPTNLIANPVGSTTATISWTAATPAPALGYQYYISTVNVAPIGTTVPTGSSATTTANLTGLLPNTTYYFWVRSRCSTTDTSLWMAGTFTTGQIPATIPYIQPFTGPNDFGTTTGTQVNKWVYGAATGNTGNSLYISNDAGVTNSYTISTTSVTHAYRDFNIVPLSTTVELSFDWKAVGESSFDYLRVWAVPISYVPVAGTQITAAGGTLPRVQIGANFNQQATWQSYQNLTFNVAPYITSGMRLVFEWRNDGSGGTQPPVAIDNVKLVRCDITPPIVTVSNVLSTSAVLTWNNDPGGATYRVRYRVAGTVAWVPAFTAVANSGLATNTYTITGLTPLTSYEAEVAAVCNGTVGSYTPVTFTTRCDPTPPGNFTVSNITAYTADLSWNTTLSASYTVQYREVGSTTWITVLLPGTNFQLTGLTPYTTYEVQVASICSGATNPYGTPKVFTTLPICEMAPIGLTVTNLTISSAQVDWNSFPNATYVLMYREVGFNNWVTVNLNTNTYIITGLLEQTQYEVKVANVCNGVTQVYTAPYVFTTPTVIYCDMSSVSSTAEHISNVKVTPNGKPEMNNDSNASNYTSYTGDPIKVVQLVQGSTNNVISVSKTWSGSTTYDEAVTVWIDFNRDGIFSNNERILTSPASKTTPVTANFNVPSNAFVSLVDNRFVVMRVALSRGSAPVMCGQFQNGEVEDYKVRISKPNAQNLLDANSAVMVYPNPVKNILNITKVKDGTKYKIYNAIGQLVMKGTIFANKVDVSRLINGVFIIEVESPDDNAQVKFIKE</sequence>
<evidence type="ECO:0000313" key="6">
    <source>
        <dbReference type="Proteomes" id="UP000610746"/>
    </source>
</evidence>
<dbReference type="InterPro" id="IPR024079">
    <property type="entry name" value="MetalloPept_cat_dom_sf"/>
</dbReference>
<dbReference type="Gene3D" id="3.40.390.10">
    <property type="entry name" value="Collagenase (Catalytic Domain)"/>
    <property type="match status" value="1"/>
</dbReference>
<proteinExistence type="predicted"/>
<gene>
    <name evidence="5" type="ORF">HNQ03_002960</name>
</gene>
<dbReference type="InterPro" id="IPR050991">
    <property type="entry name" value="ECM_Regulatory_Proteins"/>
</dbReference>
<evidence type="ECO:0000256" key="1">
    <source>
        <dbReference type="ARBA" id="ARBA00022729"/>
    </source>
</evidence>
<feature type="domain" description="Fibronectin type-III" evidence="4">
    <location>
        <begin position="1162"/>
        <end position="1255"/>
    </location>
</feature>
<dbReference type="PANTHER" id="PTHR46708">
    <property type="entry name" value="TENASCIN"/>
    <property type="match status" value="1"/>
</dbReference>
<dbReference type="InterPro" id="IPR036116">
    <property type="entry name" value="FN3_sf"/>
</dbReference>
<evidence type="ECO:0000259" key="4">
    <source>
        <dbReference type="PROSITE" id="PS50853"/>
    </source>
</evidence>
<dbReference type="Proteomes" id="UP000610746">
    <property type="component" value="Unassembled WGS sequence"/>
</dbReference>
<accession>A0A8J8GCT0</accession>
<dbReference type="CDD" id="cd00063">
    <property type="entry name" value="FN3"/>
    <property type="match status" value="6"/>
</dbReference>
<feature type="domain" description="Fibronectin type-III" evidence="4">
    <location>
        <begin position="1799"/>
        <end position="1884"/>
    </location>
</feature>
<dbReference type="RefSeq" id="WP_173780409.1">
    <property type="nucleotide sequence ID" value="NZ_JABSNO010000030.1"/>
</dbReference>
<dbReference type="SUPFAM" id="SSF55486">
    <property type="entry name" value="Metalloproteases ('zincins'), catalytic domain"/>
    <property type="match status" value="1"/>
</dbReference>
<dbReference type="Pfam" id="PF00041">
    <property type="entry name" value="fn3"/>
    <property type="match status" value="6"/>
</dbReference>
<dbReference type="InterPro" id="IPR013783">
    <property type="entry name" value="Ig-like_fold"/>
</dbReference>
<dbReference type="InterPro" id="IPR003961">
    <property type="entry name" value="FN3_dom"/>
</dbReference>
<dbReference type="GO" id="GO:0008237">
    <property type="term" value="F:metallopeptidase activity"/>
    <property type="evidence" value="ECO:0007669"/>
    <property type="project" value="InterPro"/>
</dbReference>
<reference evidence="5" key="1">
    <citation type="submission" date="2020-05" db="EMBL/GenBank/DDBJ databases">
        <title>Genomic Encyclopedia of Type Strains, Phase IV (KMG-V): Genome sequencing to study the core and pangenomes of soil and plant-associated prokaryotes.</title>
        <authorList>
            <person name="Whitman W."/>
        </authorList>
    </citation>
    <scope>NUCLEOTIDE SEQUENCE</scope>
    <source>
        <strain evidence="5">16F</strain>
    </source>
</reference>
<dbReference type="SUPFAM" id="SSF49265">
    <property type="entry name" value="Fibronectin type III"/>
    <property type="match status" value="6"/>
</dbReference>
<comment type="caution">
    <text evidence="5">The sequence shown here is derived from an EMBL/GenBank/DDBJ whole genome shotgun (WGS) entry which is preliminary data.</text>
</comment>
<dbReference type="InterPro" id="IPR026444">
    <property type="entry name" value="Secre_tail"/>
</dbReference>
<dbReference type="SMART" id="SM00060">
    <property type="entry name" value="FN3"/>
    <property type="match status" value="8"/>
</dbReference>
<keyword evidence="1 3" id="KW-0732">Signal</keyword>
<feature type="domain" description="Fibronectin type-III" evidence="4">
    <location>
        <begin position="1704"/>
        <end position="1798"/>
    </location>
</feature>
<dbReference type="Pfam" id="PF18962">
    <property type="entry name" value="Por_Secre_tail"/>
    <property type="match status" value="1"/>
</dbReference>
<name>A0A8J8GCT0_9FLAO</name>
<dbReference type="NCBIfam" id="TIGR04183">
    <property type="entry name" value="Por_Secre_tail"/>
    <property type="match status" value="1"/>
</dbReference>
<feature type="domain" description="Fibronectin type-III" evidence="4">
    <location>
        <begin position="657"/>
        <end position="742"/>
    </location>
</feature>
<evidence type="ECO:0000256" key="2">
    <source>
        <dbReference type="ARBA" id="ARBA00022737"/>
    </source>
</evidence>